<dbReference type="Proteomes" id="UP000381378">
    <property type="component" value="Unassembled WGS sequence"/>
</dbReference>
<dbReference type="Gene3D" id="2.60.120.600">
    <property type="entry name" value="Domain of unknown function DUF1214, C-terminal domain"/>
    <property type="match status" value="1"/>
</dbReference>
<sequence>MVHLQTIVADGTWYPDRKWLNVFPGNATDPRTGFFINAYSTSSSMALDMENVGAKYPATVVDTQGEFLSGSHQYTLNLP</sequence>
<organism evidence="1 2">
    <name type="scientific">Pseudomonas fluorescens</name>
    <dbReference type="NCBI Taxonomy" id="294"/>
    <lineage>
        <taxon>Bacteria</taxon>
        <taxon>Pseudomonadati</taxon>
        <taxon>Pseudomonadota</taxon>
        <taxon>Gammaproteobacteria</taxon>
        <taxon>Pseudomonadales</taxon>
        <taxon>Pseudomonadaceae</taxon>
        <taxon>Pseudomonas</taxon>
    </lineage>
</organism>
<dbReference type="AlphaFoldDB" id="A0A5E7VSZ1"/>
<dbReference type="SUPFAM" id="SSF160935">
    <property type="entry name" value="VPA0735-like"/>
    <property type="match status" value="1"/>
</dbReference>
<name>A0A5E7VSZ1_PSEFL</name>
<evidence type="ECO:0000313" key="1">
    <source>
        <dbReference type="EMBL" id="VVQ25736.1"/>
    </source>
</evidence>
<dbReference type="EMBL" id="CABVJF010000036">
    <property type="protein sequence ID" value="VVQ25736.1"/>
    <property type="molecule type" value="Genomic_DNA"/>
</dbReference>
<dbReference type="InterPro" id="IPR037049">
    <property type="entry name" value="DUF1214_C_sf"/>
</dbReference>
<reference evidence="1 2" key="1">
    <citation type="submission" date="2019-09" db="EMBL/GenBank/DDBJ databases">
        <authorList>
            <person name="Chandra G."/>
            <person name="Truman W A."/>
        </authorList>
    </citation>
    <scope>NUCLEOTIDE SEQUENCE [LARGE SCALE GENOMIC DNA]</scope>
    <source>
        <strain evidence="1">PS928</strain>
    </source>
</reference>
<proteinExistence type="predicted"/>
<gene>
    <name evidence="1" type="ORF">PS928_06163</name>
</gene>
<evidence type="ECO:0000313" key="2">
    <source>
        <dbReference type="Proteomes" id="UP000381378"/>
    </source>
</evidence>
<protein>
    <submittedName>
        <fullName evidence="1">Uncharacterized protein</fullName>
    </submittedName>
</protein>
<accession>A0A5E7VSZ1</accession>